<name>A0A4U0RKA8_9ACTN</name>
<dbReference type="Proteomes" id="UP000305778">
    <property type="component" value="Unassembled WGS sequence"/>
</dbReference>
<gene>
    <name evidence="1" type="ORF">FCI23_51930</name>
</gene>
<dbReference type="AlphaFoldDB" id="A0A4U0RKA8"/>
<dbReference type="RefSeq" id="WP_136730923.1">
    <property type="nucleotide sequence ID" value="NZ_SUMC01000177.1"/>
</dbReference>
<evidence type="ECO:0000313" key="2">
    <source>
        <dbReference type="Proteomes" id="UP000305778"/>
    </source>
</evidence>
<sequence length="66" mass="7373">MTKAFGQFRYPTSPLAPVADLQLRSLLAEPVDQDGGMTEERMTSLFARIARETEGIQDLDDRMDVA</sequence>
<proteinExistence type="predicted"/>
<reference evidence="1 2" key="1">
    <citation type="submission" date="2019-04" db="EMBL/GenBank/DDBJ databases">
        <title>Streptomyces oryziradicis sp. nov., a novel actinomycete isolated from rhizosphere soil of rice (Oryza sativa L.).</title>
        <authorList>
            <person name="Li C."/>
        </authorList>
    </citation>
    <scope>NUCLEOTIDE SEQUENCE [LARGE SCALE GENOMIC DNA]</scope>
    <source>
        <strain evidence="1 2">NEAU-C40</strain>
    </source>
</reference>
<protein>
    <submittedName>
        <fullName evidence="1">Uncharacterized protein</fullName>
    </submittedName>
</protein>
<dbReference type="OrthoDB" id="4020134at2"/>
<accession>A0A4U0RKA8</accession>
<evidence type="ECO:0000313" key="1">
    <source>
        <dbReference type="EMBL" id="TJZ95676.1"/>
    </source>
</evidence>
<dbReference type="EMBL" id="SUMC01000177">
    <property type="protein sequence ID" value="TJZ95676.1"/>
    <property type="molecule type" value="Genomic_DNA"/>
</dbReference>
<comment type="caution">
    <text evidence="1">The sequence shown here is derived from an EMBL/GenBank/DDBJ whole genome shotgun (WGS) entry which is preliminary data.</text>
</comment>
<organism evidence="1 2">
    <name type="scientific">Actinacidiphila oryziradicis</name>
    <dbReference type="NCBI Taxonomy" id="2571141"/>
    <lineage>
        <taxon>Bacteria</taxon>
        <taxon>Bacillati</taxon>
        <taxon>Actinomycetota</taxon>
        <taxon>Actinomycetes</taxon>
        <taxon>Kitasatosporales</taxon>
        <taxon>Streptomycetaceae</taxon>
        <taxon>Actinacidiphila</taxon>
    </lineage>
</organism>
<keyword evidence="2" id="KW-1185">Reference proteome</keyword>